<keyword evidence="1" id="KW-1185">Reference proteome</keyword>
<dbReference type="Proteomes" id="UP000095280">
    <property type="component" value="Unplaced"/>
</dbReference>
<organism evidence="1 2">
    <name type="scientific">Macrostomum lignano</name>
    <dbReference type="NCBI Taxonomy" id="282301"/>
    <lineage>
        <taxon>Eukaryota</taxon>
        <taxon>Metazoa</taxon>
        <taxon>Spiralia</taxon>
        <taxon>Lophotrochozoa</taxon>
        <taxon>Platyhelminthes</taxon>
        <taxon>Rhabditophora</taxon>
        <taxon>Macrostomorpha</taxon>
        <taxon>Macrostomida</taxon>
        <taxon>Macrostomidae</taxon>
        <taxon>Macrostomum</taxon>
    </lineage>
</organism>
<dbReference type="WBParaSite" id="snap_masked-unitig_40458-processed-gene-0.0-mRNA-1">
    <property type="protein sequence ID" value="snap_masked-unitig_40458-processed-gene-0.0-mRNA-1"/>
    <property type="gene ID" value="snap_masked-unitig_40458-processed-gene-0.0"/>
</dbReference>
<accession>A0A1I8JRI7</accession>
<dbReference type="AlphaFoldDB" id="A0A1I8JRI7"/>
<reference evidence="2" key="1">
    <citation type="submission" date="2016-11" db="UniProtKB">
        <authorList>
            <consortium name="WormBaseParasite"/>
        </authorList>
    </citation>
    <scope>IDENTIFICATION</scope>
</reference>
<name>A0A1I8JRI7_9PLAT</name>
<proteinExistence type="predicted"/>
<evidence type="ECO:0000313" key="2">
    <source>
        <dbReference type="WBParaSite" id="snap_masked-unitig_40458-processed-gene-0.0-mRNA-1"/>
    </source>
</evidence>
<evidence type="ECO:0000313" key="1">
    <source>
        <dbReference type="Proteomes" id="UP000095280"/>
    </source>
</evidence>
<sequence length="114" mass="12305">MDAATDQVVVIQCCHLRTLGTEQKFVFANQAHKSNSTSENCRKELTTGALTVEFLELALHELWNLTAIACARSDSGATRTRHAGILRLSRVLCGSGRSVLQQVPKRIAQAAAAA</sequence>
<protein>
    <submittedName>
        <fullName evidence="2">Uncharacterized protein</fullName>
    </submittedName>
</protein>